<feature type="non-terminal residue" evidence="1">
    <location>
        <position position="1"/>
    </location>
</feature>
<organism evidence="1 3">
    <name type="scientific">Didymodactylos carnosus</name>
    <dbReference type="NCBI Taxonomy" id="1234261"/>
    <lineage>
        <taxon>Eukaryota</taxon>
        <taxon>Metazoa</taxon>
        <taxon>Spiralia</taxon>
        <taxon>Gnathifera</taxon>
        <taxon>Rotifera</taxon>
        <taxon>Eurotatoria</taxon>
        <taxon>Bdelloidea</taxon>
        <taxon>Philodinida</taxon>
        <taxon>Philodinidae</taxon>
        <taxon>Didymodactylos</taxon>
    </lineage>
</organism>
<dbReference type="AlphaFoldDB" id="A0A815ZP19"/>
<evidence type="ECO:0000313" key="2">
    <source>
        <dbReference type="EMBL" id="CAF4454122.1"/>
    </source>
</evidence>
<accession>A0A815ZP19</accession>
<keyword evidence="3" id="KW-1185">Reference proteome</keyword>
<dbReference type="Proteomes" id="UP000663829">
    <property type="component" value="Unassembled WGS sequence"/>
</dbReference>
<proteinExistence type="predicted"/>
<dbReference type="EMBL" id="CAJNOQ010032413">
    <property type="protein sequence ID" value="CAF1584940.1"/>
    <property type="molecule type" value="Genomic_DNA"/>
</dbReference>
<comment type="caution">
    <text evidence="1">The sequence shown here is derived from an EMBL/GenBank/DDBJ whole genome shotgun (WGS) entry which is preliminary data.</text>
</comment>
<evidence type="ECO:0000313" key="3">
    <source>
        <dbReference type="Proteomes" id="UP000663829"/>
    </source>
</evidence>
<sequence length="167" mass="19748">SNLSQEDEVRVKLYIDVVSPPENKLQIQFYDSKITSDKHLGALVQYKNDIEEIFQQKQEFRQMIQVNINDYPLDQQIKRNELLFQSQTSVKIHGMQYRIGDALYLNQLLFSSTPLFGTLERFYIQNDNIYAYVKLFKTMDVELNLNAYRVKQTTITHIIDLYKVISP</sequence>
<evidence type="ECO:0000313" key="1">
    <source>
        <dbReference type="EMBL" id="CAF1584940.1"/>
    </source>
</evidence>
<dbReference type="Proteomes" id="UP000681722">
    <property type="component" value="Unassembled WGS sequence"/>
</dbReference>
<reference evidence="1" key="1">
    <citation type="submission" date="2021-02" db="EMBL/GenBank/DDBJ databases">
        <authorList>
            <person name="Nowell W R."/>
        </authorList>
    </citation>
    <scope>NUCLEOTIDE SEQUENCE</scope>
</reference>
<protein>
    <submittedName>
        <fullName evidence="1">Uncharacterized protein</fullName>
    </submittedName>
</protein>
<gene>
    <name evidence="1" type="ORF">GPM918_LOCUS41352</name>
    <name evidence="2" type="ORF">SRO942_LOCUS42393</name>
</gene>
<name>A0A815ZP19_9BILA</name>
<dbReference type="EMBL" id="CAJOBC010098444">
    <property type="protein sequence ID" value="CAF4454122.1"/>
    <property type="molecule type" value="Genomic_DNA"/>
</dbReference>